<feature type="non-terminal residue" evidence="1">
    <location>
        <position position="393"/>
    </location>
</feature>
<feature type="non-terminal residue" evidence="1">
    <location>
        <position position="1"/>
    </location>
</feature>
<dbReference type="EMBL" id="LAZR01055685">
    <property type="protein sequence ID" value="KKK75822.1"/>
    <property type="molecule type" value="Genomic_DNA"/>
</dbReference>
<name>A0A0F8Y330_9ZZZZ</name>
<proteinExistence type="predicted"/>
<reference evidence="1" key="1">
    <citation type="journal article" date="2015" name="Nature">
        <title>Complex archaea that bridge the gap between prokaryotes and eukaryotes.</title>
        <authorList>
            <person name="Spang A."/>
            <person name="Saw J.H."/>
            <person name="Jorgensen S.L."/>
            <person name="Zaremba-Niedzwiedzka K."/>
            <person name="Martijn J."/>
            <person name="Lind A.E."/>
            <person name="van Eijk R."/>
            <person name="Schleper C."/>
            <person name="Guy L."/>
            <person name="Ettema T.J."/>
        </authorList>
    </citation>
    <scope>NUCLEOTIDE SEQUENCE</scope>
</reference>
<gene>
    <name evidence="1" type="ORF">LCGC14_2869870</name>
</gene>
<evidence type="ECO:0000313" key="1">
    <source>
        <dbReference type="EMBL" id="KKK75822.1"/>
    </source>
</evidence>
<comment type="caution">
    <text evidence="1">The sequence shown here is derived from an EMBL/GenBank/DDBJ whole genome shotgun (WGS) entry which is preliminary data.</text>
</comment>
<dbReference type="AlphaFoldDB" id="A0A0F8Y330"/>
<sequence length="393" mass="43790">FLSNELSNSKIELLESAKDKKEILEIAKARGINLKNNRDLSGFKSVYTIANVKDGNGQRLPKAKLLKALPTIIGKPVNINHDRRYVVGSYIDYKFVKKTGQVITYGVFYKSNFGQEWAAAKQYLSEGSLGMSSEIWCPEKNTKKLEDGSFELLEMELAGGALVYPPERPAVKGADVLAIARKKMDENSDVDLLYASKYKDGDLLYAGATTDVAEKVEAPVEKEVVTVEKPTIIDSKIKCGHCSEEFVPTELGMIKCPKCFAIVDKAGKMIYPPQIFDFHINCKHCHVSNWLKTKAGDESIEVRCMTCSREYELIFAKVKEKSVISDMCLFVYATAKNCDQCGHSNQITGISGVMSRSITCKKCGLEFDIDLEKDDAKRIIKSVKEIIKSKDIA</sequence>
<organism evidence="1">
    <name type="scientific">marine sediment metagenome</name>
    <dbReference type="NCBI Taxonomy" id="412755"/>
    <lineage>
        <taxon>unclassified sequences</taxon>
        <taxon>metagenomes</taxon>
        <taxon>ecological metagenomes</taxon>
    </lineage>
</organism>
<protein>
    <submittedName>
        <fullName evidence="1">Uncharacterized protein</fullName>
    </submittedName>
</protein>
<accession>A0A0F8Y330</accession>